<dbReference type="GO" id="GO:0005730">
    <property type="term" value="C:nucleolus"/>
    <property type="evidence" value="ECO:0007669"/>
    <property type="project" value="UniProtKB-ARBA"/>
</dbReference>
<dbReference type="GO" id="GO:0070476">
    <property type="term" value="P:rRNA (guanine-N7)-methylation"/>
    <property type="evidence" value="ECO:0007669"/>
    <property type="project" value="InterPro"/>
</dbReference>
<dbReference type="PANTHER" id="PTHR12734">
    <property type="entry name" value="METHYLTRANSFERASE-RELATED"/>
    <property type="match status" value="1"/>
</dbReference>
<dbReference type="Pfam" id="PF12589">
    <property type="entry name" value="WBS_methylT"/>
    <property type="match status" value="1"/>
</dbReference>
<dbReference type="InterPro" id="IPR029063">
    <property type="entry name" value="SAM-dependent_MTases_sf"/>
</dbReference>
<comment type="caution">
    <text evidence="12">The sequence shown here is derived from an EMBL/GenBank/DDBJ whole genome shotgun (WGS) entry which is preliminary data.</text>
</comment>
<proteinExistence type="inferred from homology"/>
<dbReference type="Proteomes" id="UP000030108">
    <property type="component" value="Unassembled WGS sequence"/>
</dbReference>
<feature type="region of interest" description="Disordered" evidence="9">
    <location>
        <begin position="268"/>
        <end position="289"/>
    </location>
</feature>
<keyword evidence="4" id="KW-0963">Cytoplasm</keyword>
<evidence type="ECO:0000256" key="7">
    <source>
        <dbReference type="ARBA" id="ARBA00022691"/>
    </source>
</evidence>
<organism evidence="12 13">
    <name type="scientific">Rhizoctonia solani AG-3 Rhs1AP</name>
    <dbReference type="NCBI Taxonomy" id="1086054"/>
    <lineage>
        <taxon>Eukaryota</taxon>
        <taxon>Fungi</taxon>
        <taxon>Dikarya</taxon>
        <taxon>Basidiomycota</taxon>
        <taxon>Agaricomycotina</taxon>
        <taxon>Agaricomycetes</taxon>
        <taxon>Cantharellales</taxon>
        <taxon>Ceratobasidiaceae</taxon>
        <taxon>Rhizoctonia</taxon>
    </lineage>
</organism>
<sequence length="289" mass="32647">MSRPEYQAPPEIYYNDVEAKKYTGNTRNQEIQAQMTLRALELLNLPEGGSPFLLDIGCGSGLSGEILDEHGYNWVGVDISPSMLEVALEREVEGDLFLQDIGQGFGFRPGSFDGAISVSVLQWLCNADASTHSPPARLARFFQTLHASLTRSARAVLQFYPQSDDQIQLIMGIAMKSGFQGGLVIDYPNSRKAKKYFLCLFSGGSNEGSAAKAKVELPRGLDGEDPNQERENVRFEKRREKFKSQQKRRNIKKDSRDWILRKKELYRKRGKESVPNDSKYTGRQRKPVF</sequence>
<evidence type="ECO:0000313" key="12">
    <source>
        <dbReference type="EMBL" id="EUC62130.1"/>
    </source>
</evidence>
<feature type="compositionally biased region" description="Basic and acidic residues" evidence="9">
    <location>
        <begin position="218"/>
        <end position="243"/>
    </location>
</feature>
<accession>X8JDS5</accession>
<evidence type="ECO:0000256" key="2">
    <source>
        <dbReference type="ARBA" id="ARBA00004496"/>
    </source>
</evidence>
<dbReference type="InterPro" id="IPR039769">
    <property type="entry name" value="Bud23-like"/>
</dbReference>
<comment type="similarity">
    <text evidence="3">Belongs to the class I-like SAM-binding methyltransferase superfamily. BUD23/WBSCR22 family.</text>
</comment>
<dbReference type="InterPro" id="IPR013216">
    <property type="entry name" value="Methyltransf_11"/>
</dbReference>
<evidence type="ECO:0000256" key="9">
    <source>
        <dbReference type="SAM" id="MobiDB-lite"/>
    </source>
</evidence>
<dbReference type="EMBL" id="JATN01000318">
    <property type="protein sequence ID" value="EUC62130.1"/>
    <property type="molecule type" value="Genomic_DNA"/>
</dbReference>
<feature type="domain" description="18S rRNA (guanine(1575)-N(7))-methyltransferase Bud23 C-terminal" evidence="11">
    <location>
        <begin position="203"/>
        <end position="287"/>
    </location>
</feature>
<keyword evidence="7" id="KW-0949">S-adenosyl-L-methionine</keyword>
<keyword evidence="5" id="KW-0489">Methyltransferase</keyword>
<dbReference type="SUPFAM" id="SSF53335">
    <property type="entry name" value="S-adenosyl-L-methionine-dependent methyltransferases"/>
    <property type="match status" value="1"/>
</dbReference>
<evidence type="ECO:0000256" key="4">
    <source>
        <dbReference type="ARBA" id="ARBA00022490"/>
    </source>
</evidence>
<dbReference type="GO" id="GO:0005737">
    <property type="term" value="C:cytoplasm"/>
    <property type="evidence" value="ECO:0007669"/>
    <property type="project" value="UniProtKB-SubCell"/>
</dbReference>
<name>X8JDS5_9AGAM</name>
<reference evidence="13" key="1">
    <citation type="journal article" date="2014" name="Genome Announc.">
        <title>Draft genome sequence of the plant-pathogenic soil fungus Rhizoctonia solani anastomosis group 3 strain Rhs1AP.</title>
        <authorList>
            <person name="Cubeta M.A."/>
            <person name="Thomas E."/>
            <person name="Dean R.A."/>
            <person name="Jabaji S."/>
            <person name="Neate S.M."/>
            <person name="Tavantzis S."/>
            <person name="Toda T."/>
            <person name="Vilgalys R."/>
            <person name="Bharathan N."/>
            <person name="Fedorova-Abrams N."/>
            <person name="Pakala S.B."/>
            <person name="Pakala S.M."/>
            <person name="Zafar N."/>
            <person name="Joardar V."/>
            <person name="Losada L."/>
            <person name="Nierman W.C."/>
        </authorList>
    </citation>
    <scope>NUCLEOTIDE SEQUENCE [LARGE SCALE GENOMIC DNA]</scope>
    <source>
        <strain evidence="13">AG-3</strain>
    </source>
</reference>
<dbReference type="PANTHER" id="PTHR12734:SF0">
    <property type="entry name" value="18S RRNA (GUANINE-N(7))-METHYLTRANSFERASE-RELATED"/>
    <property type="match status" value="1"/>
</dbReference>
<keyword evidence="6" id="KW-0808">Transferase</keyword>
<evidence type="ECO:0000256" key="6">
    <source>
        <dbReference type="ARBA" id="ARBA00022679"/>
    </source>
</evidence>
<dbReference type="Pfam" id="PF08241">
    <property type="entry name" value="Methyltransf_11"/>
    <property type="match status" value="1"/>
</dbReference>
<protein>
    <submittedName>
        <fullName evidence="12">Williams-beuren syndrome critical region protein</fullName>
    </submittedName>
</protein>
<dbReference type="FunFam" id="3.40.50.150:FF:000017">
    <property type="entry name" value="probable 18S rRNA (Guanine-N(7))-methyltransferase"/>
    <property type="match status" value="1"/>
</dbReference>
<evidence type="ECO:0000259" key="11">
    <source>
        <dbReference type="Pfam" id="PF12589"/>
    </source>
</evidence>
<dbReference type="OrthoDB" id="2877at2759"/>
<evidence type="ECO:0000256" key="8">
    <source>
        <dbReference type="ARBA" id="ARBA00023242"/>
    </source>
</evidence>
<evidence type="ECO:0000256" key="1">
    <source>
        <dbReference type="ARBA" id="ARBA00004123"/>
    </source>
</evidence>
<feature type="region of interest" description="Disordered" evidence="9">
    <location>
        <begin position="218"/>
        <end position="255"/>
    </location>
</feature>
<dbReference type="CDD" id="cd02440">
    <property type="entry name" value="AdoMet_MTases"/>
    <property type="match status" value="1"/>
</dbReference>
<dbReference type="AlphaFoldDB" id="X8JDS5"/>
<evidence type="ECO:0000313" key="13">
    <source>
        <dbReference type="Proteomes" id="UP000030108"/>
    </source>
</evidence>
<dbReference type="InterPro" id="IPR022238">
    <property type="entry name" value="Bud23_C"/>
</dbReference>
<evidence type="ECO:0000259" key="10">
    <source>
        <dbReference type="Pfam" id="PF08241"/>
    </source>
</evidence>
<gene>
    <name evidence="12" type="ORF">RSOL_413410</name>
</gene>
<dbReference type="GO" id="GO:0016435">
    <property type="term" value="F:rRNA (guanine) methyltransferase activity"/>
    <property type="evidence" value="ECO:0007669"/>
    <property type="project" value="InterPro"/>
</dbReference>
<dbReference type="Gene3D" id="3.40.50.150">
    <property type="entry name" value="Vaccinia Virus protein VP39"/>
    <property type="match status" value="1"/>
</dbReference>
<evidence type="ECO:0000256" key="5">
    <source>
        <dbReference type="ARBA" id="ARBA00022603"/>
    </source>
</evidence>
<keyword evidence="8" id="KW-0539">Nucleus</keyword>
<comment type="subcellular location">
    <subcellularLocation>
        <location evidence="2">Cytoplasm</location>
    </subcellularLocation>
    <subcellularLocation>
        <location evidence="1">Nucleus</location>
    </subcellularLocation>
</comment>
<evidence type="ECO:0000256" key="3">
    <source>
        <dbReference type="ARBA" id="ARBA00005547"/>
    </source>
</evidence>
<feature type="domain" description="Methyltransferase type 11" evidence="10">
    <location>
        <begin position="54"/>
        <end position="127"/>
    </location>
</feature>